<sequence length="119" mass="13931">MDQGTRVYIYSEKRESICDGTVYQSGYLMYLVDESAYYSSDILNMDIERTNSELWNIVDNKDFPAGMIVTDQEGNEFVYTGKSFQILDETYGVLFKGFCKGDKWRMSRLIDFEEEMEIV</sequence>
<gene>
    <name evidence="1" type="ORF">DN757_02040</name>
</gene>
<evidence type="ECO:0008006" key="3">
    <source>
        <dbReference type="Google" id="ProtNLM"/>
    </source>
</evidence>
<comment type="caution">
    <text evidence="1">The sequence shown here is derived from an EMBL/GenBank/DDBJ whole genome shotgun (WGS) entry which is preliminary data.</text>
</comment>
<reference evidence="1 2" key="1">
    <citation type="submission" date="2018-06" db="EMBL/GenBank/DDBJ databases">
        <title>Isolation of heavy metals resistant Paenibacillus silvae NC2 from Gold-Copper mine in ZiJin, China.</title>
        <authorList>
            <person name="Xu J."/>
            <person name="Mazhar H.S."/>
            <person name="Rensing C."/>
        </authorList>
    </citation>
    <scope>NUCLEOTIDE SEQUENCE [LARGE SCALE GENOMIC DNA]</scope>
    <source>
        <strain evidence="1 2">NC2</strain>
    </source>
</reference>
<accession>A0A2W6NNM0</accession>
<name>A0A2W6NNM0_9BACL</name>
<organism evidence="1 2">
    <name type="scientific">Paenibacillus silvae</name>
    <dbReference type="NCBI Taxonomy" id="1325358"/>
    <lineage>
        <taxon>Bacteria</taxon>
        <taxon>Bacillati</taxon>
        <taxon>Bacillota</taxon>
        <taxon>Bacilli</taxon>
        <taxon>Bacillales</taxon>
        <taxon>Paenibacillaceae</taxon>
        <taxon>Paenibacillus</taxon>
    </lineage>
</organism>
<dbReference type="Proteomes" id="UP000249204">
    <property type="component" value="Unassembled WGS sequence"/>
</dbReference>
<protein>
    <recommendedName>
        <fullName evidence="3">YopX protein domain-containing protein</fullName>
    </recommendedName>
</protein>
<dbReference type="AlphaFoldDB" id="A0A2W6NNM0"/>
<dbReference type="EMBL" id="QKWW01000006">
    <property type="protein sequence ID" value="PZT57459.1"/>
    <property type="molecule type" value="Genomic_DNA"/>
</dbReference>
<evidence type="ECO:0000313" key="2">
    <source>
        <dbReference type="Proteomes" id="UP000249204"/>
    </source>
</evidence>
<evidence type="ECO:0000313" key="1">
    <source>
        <dbReference type="EMBL" id="PZT57459.1"/>
    </source>
</evidence>
<dbReference type="RefSeq" id="WP_111268610.1">
    <property type="nucleotide sequence ID" value="NZ_QKWW01000006.1"/>
</dbReference>
<proteinExistence type="predicted"/>